<dbReference type="AlphaFoldDB" id="C8PIN1"/>
<dbReference type="EMBL" id="ACYG01000027">
    <property type="protein sequence ID" value="EEV17396.1"/>
    <property type="molecule type" value="Genomic_DNA"/>
</dbReference>
<protein>
    <submittedName>
        <fullName evidence="1">Uncharacterized protein</fullName>
    </submittedName>
</protein>
<keyword evidence="2" id="KW-1185">Reference proteome</keyword>
<reference evidence="1 2" key="1">
    <citation type="submission" date="2009-07" db="EMBL/GenBank/DDBJ databases">
        <authorList>
            <person name="Madupu R."/>
            <person name="Sebastian Y."/>
            <person name="Durkin A.S."/>
            <person name="Torralba M."/>
            <person name="Methe B."/>
            <person name="Sutton G.G."/>
            <person name="Strausberg R.L."/>
            <person name="Nelson K.E."/>
        </authorList>
    </citation>
    <scope>NUCLEOTIDE SEQUENCE [LARGE SCALE GENOMIC DNA]</scope>
    <source>
        <strain evidence="1 2">RM3268</strain>
    </source>
</reference>
<comment type="caution">
    <text evidence="1">The sequence shown here is derived from an EMBL/GenBank/DDBJ whole genome shotgun (WGS) entry which is preliminary data.</text>
</comment>
<name>C8PIN1_9BACT</name>
<sequence length="39" mass="4691">MLGSLFFSLSKPLLFKILLVNRFFDFKDPFCYNFFAHIL</sequence>
<proteinExistence type="predicted"/>
<dbReference type="Proteomes" id="UP000005709">
    <property type="component" value="Unassembled WGS sequence"/>
</dbReference>
<gene>
    <name evidence="1" type="ORF">CAMGR0001_1692</name>
</gene>
<organism evidence="1 2">
    <name type="scientific">Campylobacter gracilis RM3268</name>
    <dbReference type="NCBI Taxonomy" id="553220"/>
    <lineage>
        <taxon>Bacteria</taxon>
        <taxon>Pseudomonadati</taxon>
        <taxon>Campylobacterota</taxon>
        <taxon>Epsilonproteobacteria</taxon>
        <taxon>Campylobacterales</taxon>
        <taxon>Campylobacteraceae</taxon>
        <taxon>Campylobacter</taxon>
    </lineage>
</organism>
<evidence type="ECO:0000313" key="1">
    <source>
        <dbReference type="EMBL" id="EEV17396.1"/>
    </source>
</evidence>
<evidence type="ECO:0000313" key="2">
    <source>
        <dbReference type="Proteomes" id="UP000005709"/>
    </source>
</evidence>
<accession>C8PIN1</accession>